<dbReference type="RefSeq" id="WP_147666302.1">
    <property type="nucleotide sequence ID" value="NZ_VDUW01000003.1"/>
</dbReference>
<evidence type="ECO:0000313" key="2">
    <source>
        <dbReference type="Proteomes" id="UP000321574"/>
    </source>
</evidence>
<dbReference type="Proteomes" id="UP000321574">
    <property type="component" value="Unassembled WGS sequence"/>
</dbReference>
<accession>A0A5C8NWQ8</accession>
<comment type="caution">
    <text evidence="1">The sequence shown here is derived from an EMBL/GenBank/DDBJ whole genome shotgun (WGS) entry which is preliminary data.</text>
</comment>
<reference evidence="1 2" key="1">
    <citation type="submission" date="2019-06" db="EMBL/GenBank/DDBJ databases">
        <title>Cerasibacillus sp. nov., isolated from maize field.</title>
        <authorList>
            <person name="Lin S.-Y."/>
            <person name="Tsai C.-F."/>
            <person name="Young C.-C."/>
        </authorList>
    </citation>
    <scope>NUCLEOTIDE SEQUENCE [LARGE SCALE GENOMIC DNA]</scope>
    <source>
        <strain evidence="1 2">CC-CFT480</strain>
    </source>
</reference>
<protein>
    <submittedName>
        <fullName evidence="1">M20 family metallopeptidase</fullName>
    </submittedName>
</protein>
<name>A0A5C8NWQ8_9BACI</name>
<dbReference type="EMBL" id="VDUW01000003">
    <property type="protein sequence ID" value="TXL65632.1"/>
    <property type="molecule type" value="Genomic_DNA"/>
</dbReference>
<dbReference type="AlphaFoldDB" id="A0A5C8NWQ8"/>
<sequence>MSKHKYLNTEVRIWDAGDSIRVKIKEREQPMYVPKNSALFKHLRAAVEKYGVSKSNND</sequence>
<proteinExistence type="predicted"/>
<evidence type="ECO:0000313" key="1">
    <source>
        <dbReference type="EMBL" id="TXL65632.1"/>
    </source>
</evidence>
<organism evidence="1 2">
    <name type="scientific">Cerasibacillus terrae</name>
    <dbReference type="NCBI Taxonomy" id="2498845"/>
    <lineage>
        <taxon>Bacteria</taxon>
        <taxon>Bacillati</taxon>
        <taxon>Bacillota</taxon>
        <taxon>Bacilli</taxon>
        <taxon>Bacillales</taxon>
        <taxon>Bacillaceae</taxon>
        <taxon>Cerasibacillus</taxon>
    </lineage>
</organism>
<keyword evidence="2" id="KW-1185">Reference proteome</keyword>
<gene>
    <name evidence="1" type="ORF">FHP05_05780</name>
</gene>